<dbReference type="InterPro" id="IPR010255">
    <property type="entry name" value="Haem_peroxidase_sf"/>
</dbReference>
<dbReference type="GO" id="GO:0006979">
    <property type="term" value="P:response to oxidative stress"/>
    <property type="evidence" value="ECO:0007669"/>
    <property type="project" value="InterPro"/>
</dbReference>
<keyword evidence="4" id="KW-0560">Oxidoreductase</keyword>
<dbReference type="InterPro" id="IPR036396">
    <property type="entry name" value="Cyt_P450_sf"/>
</dbReference>
<keyword evidence="1 6" id="KW-0349">Heme</keyword>
<dbReference type="GO" id="GO:0020037">
    <property type="term" value="F:heme binding"/>
    <property type="evidence" value="ECO:0007669"/>
    <property type="project" value="InterPro"/>
</dbReference>
<dbReference type="PANTHER" id="PTHR11903">
    <property type="entry name" value="PROSTAGLANDIN G/H SYNTHASE"/>
    <property type="match status" value="1"/>
</dbReference>
<dbReference type="PANTHER" id="PTHR11903:SF37">
    <property type="entry name" value="PSI-PRODUCING OXYGENASE A"/>
    <property type="match status" value="1"/>
</dbReference>
<reference evidence="8" key="1">
    <citation type="journal article" date="2022" name="New Phytol.">
        <title>Evolutionary transition to the ectomycorrhizal habit in the genomes of a hyperdiverse lineage of mushroom-forming fungi.</title>
        <authorList>
            <person name="Looney B."/>
            <person name="Miyauchi S."/>
            <person name="Morin E."/>
            <person name="Drula E."/>
            <person name="Courty P.E."/>
            <person name="Kohler A."/>
            <person name="Kuo A."/>
            <person name="LaButti K."/>
            <person name="Pangilinan J."/>
            <person name="Lipzen A."/>
            <person name="Riley R."/>
            <person name="Andreopoulos W."/>
            <person name="He G."/>
            <person name="Johnson J."/>
            <person name="Nolan M."/>
            <person name="Tritt A."/>
            <person name="Barry K.W."/>
            <person name="Grigoriev I.V."/>
            <person name="Nagy L.G."/>
            <person name="Hibbett D."/>
            <person name="Henrissat B."/>
            <person name="Matheny P.B."/>
            <person name="Labbe J."/>
            <person name="Martin F.M."/>
        </authorList>
    </citation>
    <scope>NUCLEOTIDE SEQUENCE</scope>
    <source>
        <strain evidence="8">BPL690</strain>
    </source>
</reference>
<evidence type="ECO:0000256" key="5">
    <source>
        <dbReference type="ARBA" id="ARBA00023004"/>
    </source>
</evidence>
<keyword evidence="8" id="KW-0575">Peroxidase</keyword>
<dbReference type="GO" id="GO:0004601">
    <property type="term" value="F:peroxidase activity"/>
    <property type="evidence" value="ECO:0007669"/>
    <property type="project" value="UniProtKB-KW"/>
</dbReference>
<evidence type="ECO:0000256" key="1">
    <source>
        <dbReference type="ARBA" id="ARBA00022617"/>
    </source>
</evidence>
<dbReference type="GO" id="GO:0004497">
    <property type="term" value="F:monooxygenase activity"/>
    <property type="evidence" value="ECO:0007669"/>
    <property type="project" value="InterPro"/>
</dbReference>
<dbReference type="Gene3D" id="1.10.640.10">
    <property type="entry name" value="Haem peroxidase domain superfamily, animal type"/>
    <property type="match status" value="1"/>
</dbReference>
<dbReference type="EMBL" id="WTXG01000247">
    <property type="protein sequence ID" value="KAI0290112.1"/>
    <property type="molecule type" value="Genomic_DNA"/>
</dbReference>
<dbReference type="GO" id="GO:0016705">
    <property type="term" value="F:oxidoreductase activity, acting on paired donors, with incorporation or reduction of molecular oxygen"/>
    <property type="evidence" value="ECO:0007669"/>
    <property type="project" value="InterPro"/>
</dbReference>
<dbReference type="InterPro" id="IPR034812">
    <property type="entry name" value="Ppo-like_N"/>
</dbReference>
<dbReference type="InterPro" id="IPR050783">
    <property type="entry name" value="Oxylipin_biosynth_metab"/>
</dbReference>
<dbReference type="SUPFAM" id="SSF48113">
    <property type="entry name" value="Heme-dependent peroxidases"/>
    <property type="match status" value="1"/>
</dbReference>
<keyword evidence="9" id="KW-1185">Reference proteome</keyword>
<evidence type="ECO:0000256" key="2">
    <source>
        <dbReference type="ARBA" id="ARBA00022723"/>
    </source>
</evidence>
<evidence type="ECO:0000256" key="4">
    <source>
        <dbReference type="ARBA" id="ARBA00023002"/>
    </source>
</evidence>
<dbReference type="Gene3D" id="1.10.630.10">
    <property type="entry name" value="Cytochrome P450"/>
    <property type="match status" value="1"/>
</dbReference>
<dbReference type="AlphaFoldDB" id="A0AAD4LU34"/>
<name>A0AAD4LU34_9AGAM</name>
<evidence type="ECO:0000256" key="3">
    <source>
        <dbReference type="ARBA" id="ARBA00022964"/>
    </source>
</evidence>
<keyword evidence="3" id="KW-0223">Dioxygenase</keyword>
<dbReference type="GO" id="GO:0006631">
    <property type="term" value="P:fatty acid metabolic process"/>
    <property type="evidence" value="ECO:0007669"/>
    <property type="project" value="UniProtKB-ARBA"/>
</dbReference>
<accession>A0AAD4LU34</accession>
<dbReference type="GO" id="GO:0051213">
    <property type="term" value="F:dioxygenase activity"/>
    <property type="evidence" value="ECO:0007669"/>
    <property type="project" value="UniProtKB-KW"/>
</dbReference>
<dbReference type="GO" id="GO:0005506">
    <property type="term" value="F:iron ion binding"/>
    <property type="evidence" value="ECO:0007669"/>
    <property type="project" value="InterPro"/>
</dbReference>
<organism evidence="8 9">
    <name type="scientific">Multifurca ochricompacta</name>
    <dbReference type="NCBI Taxonomy" id="376703"/>
    <lineage>
        <taxon>Eukaryota</taxon>
        <taxon>Fungi</taxon>
        <taxon>Dikarya</taxon>
        <taxon>Basidiomycota</taxon>
        <taxon>Agaricomycotina</taxon>
        <taxon>Agaricomycetes</taxon>
        <taxon>Russulales</taxon>
        <taxon>Russulaceae</taxon>
        <taxon>Multifurca</taxon>
    </lineage>
</organism>
<protein>
    <submittedName>
        <fullName evidence="8">Heme peroxidase</fullName>
    </submittedName>
</protein>
<evidence type="ECO:0000256" key="7">
    <source>
        <dbReference type="SAM" id="MobiDB-lite"/>
    </source>
</evidence>
<proteinExistence type="predicted"/>
<evidence type="ECO:0000313" key="8">
    <source>
        <dbReference type="EMBL" id="KAI0290112.1"/>
    </source>
</evidence>
<dbReference type="InterPro" id="IPR037120">
    <property type="entry name" value="Haem_peroxidase_sf_animal"/>
</dbReference>
<feature type="region of interest" description="Disordered" evidence="7">
    <location>
        <begin position="121"/>
        <end position="148"/>
    </location>
</feature>
<evidence type="ECO:0000256" key="6">
    <source>
        <dbReference type="PIRSR" id="PIRSR619791-2"/>
    </source>
</evidence>
<comment type="caution">
    <text evidence="8">The sequence shown here is derived from an EMBL/GenBank/DDBJ whole genome shotgun (WGS) entry which is preliminary data.</text>
</comment>
<sequence>MSLRGVSDTVFVGLQNAARDWAASSAPLDTHGAHSLPPLLLRGFDDIKSVVKDDSAFSISDLPAYLDAAANIGGTIDDRKLLLEKLITLMARLGTESEFGSRLQQSVIGILYKDLPHPPSGYLALPSPSHPPAGAKQTGDADTSDYTADKNREKSVNYAYRPADGSNYNPLMPSLGKAGSPYARSVPSQRCLSPAALPPADLVFDTLLKRDGFVEHPGGISSLFFAFADLVIHDAFNTDLTVKGWTKNKTSSYLDLSPLYGNSQEEVNKVRRNDGSGKLWDDVFADPRLIYMPPATCALLVLLSRNHNYVAEKILTINERGNFKNPPPSDLAACADQDEEIFQRARLVNTGYFIQIILRDYVGAILGLVRDGSSWRLDPLMNTRDIDHEVSPRGEGNVVSIEFNLLYRWHATASQPDTEWTEKLFANSMPGLDPKKMSIKDFVANARRTMNPGPDIQKWTFGGLKRDGSDGRGRFSDAELAHILQDATAASASAFKARGTPEILRVVELLSIEQGRAWGVCTLNEFRKFIGLKPYNSFREWNENENHEDAAEALYHDIDNLELYVGLQAEETKKPVSGAGLCPGYTISRAILADAVSLTRGDRFLTVDYTPFNLTTWGYDDCQANTSDGSYGGMLTKLLFRHLPDYYPTGSAYAHFPFLIPNKMRDFTKEHSGDIERKYNWHRPHLPVGPTAVAKTYSEVQRLFKEPWVYASNVAQRLDVLTGGVRLNFTPVEEIFARDEQLKKAAQAFSSITEGLIKQKTLKGVGTHVMYVDIVRDVINLVPVHWLSNYIIGLSLKVVENPRGVYREHELYSWFANIANYVYHNTDPSNDWFLREQSKAAADKILHDLKSHLARLTRGSANLESISDSMFRWVSGKGNHSESFLKVLVEATGSQSGPSALDGLGGSLFASVVPTAALFSQIIAQVVDFYLDEDKAVQREKIVQLAEEHSNAQVMPFIFEALRLDPPLSSILLTALSPTSVDGNPVARGQHVLASIIDANTDSAVFDNPYEPSYTRPPARVEDVLGLDRRGLLSDRLFEQVVPGILAQIFKLKHLRRQSTQSGRLTRLEEKTQDVPGRFYCDLNGRVTPFPVSLVVQVCRVFPPHLVAECSLTTKPHD</sequence>
<dbReference type="Pfam" id="PF03098">
    <property type="entry name" value="An_peroxidase"/>
    <property type="match status" value="1"/>
</dbReference>
<keyword evidence="5 6" id="KW-0408">Iron</keyword>
<dbReference type="PRINTS" id="PR00457">
    <property type="entry name" value="ANPEROXIDASE"/>
</dbReference>
<feature type="binding site" description="axial binding residue" evidence="6">
    <location>
        <position position="410"/>
    </location>
    <ligand>
        <name>heme b</name>
        <dbReference type="ChEBI" id="CHEBI:60344"/>
    </ligand>
    <ligandPart>
        <name>Fe</name>
        <dbReference type="ChEBI" id="CHEBI:18248"/>
    </ligandPart>
</feature>
<dbReference type="Proteomes" id="UP001203297">
    <property type="component" value="Unassembled WGS sequence"/>
</dbReference>
<dbReference type="CDD" id="cd09817">
    <property type="entry name" value="linoleate_diol_synthase_like"/>
    <property type="match status" value="1"/>
</dbReference>
<evidence type="ECO:0000313" key="9">
    <source>
        <dbReference type="Proteomes" id="UP001203297"/>
    </source>
</evidence>
<dbReference type="SUPFAM" id="SSF48264">
    <property type="entry name" value="Cytochrome P450"/>
    <property type="match status" value="1"/>
</dbReference>
<dbReference type="PROSITE" id="PS50292">
    <property type="entry name" value="PEROXIDASE_3"/>
    <property type="match status" value="1"/>
</dbReference>
<keyword evidence="2 6" id="KW-0479">Metal-binding</keyword>
<dbReference type="InterPro" id="IPR019791">
    <property type="entry name" value="Haem_peroxidase_animal"/>
</dbReference>
<gene>
    <name evidence="8" type="ORF">B0F90DRAFT_1858158</name>
</gene>